<dbReference type="HOGENOM" id="CLU_2213516_0_0_1"/>
<gene>
    <name evidence="1" type="ORF">AMTR_s00176p00015100</name>
</gene>
<sequence length="107" mass="12269">MAVAKYAVAFFARMSATVLVIAKCEIDKSRPLKRSLHKQLDVIISKQAIECYNLQACINVGTIHNKYLRRFLLTCKSKSTVHGKWAIHVVKFISLRPKKQNRLVFHS</sequence>
<dbReference type="Gramene" id="ERN11361">
    <property type="protein sequence ID" value="ERN11361"/>
    <property type="gene ID" value="AMTR_s00176p00015100"/>
</dbReference>
<reference evidence="2" key="1">
    <citation type="journal article" date="2013" name="Science">
        <title>The Amborella genome and the evolution of flowering plants.</title>
        <authorList>
            <consortium name="Amborella Genome Project"/>
        </authorList>
    </citation>
    <scope>NUCLEOTIDE SEQUENCE [LARGE SCALE GENOMIC DNA]</scope>
</reference>
<dbReference type="EMBL" id="KI392708">
    <property type="protein sequence ID" value="ERN11361.1"/>
    <property type="molecule type" value="Genomic_DNA"/>
</dbReference>
<accession>W1PUH9</accession>
<evidence type="ECO:0000313" key="2">
    <source>
        <dbReference type="Proteomes" id="UP000017836"/>
    </source>
</evidence>
<dbReference type="AlphaFoldDB" id="W1PUH9"/>
<protein>
    <submittedName>
        <fullName evidence="1">Uncharacterized protein</fullName>
    </submittedName>
</protein>
<name>W1PUH9_AMBTC</name>
<dbReference type="Proteomes" id="UP000017836">
    <property type="component" value="Unassembled WGS sequence"/>
</dbReference>
<evidence type="ECO:0000313" key="1">
    <source>
        <dbReference type="EMBL" id="ERN11361.1"/>
    </source>
</evidence>
<organism evidence="1 2">
    <name type="scientific">Amborella trichopoda</name>
    <dbReference type="NCBI Taxonomy" id="13333"/>
    <lineage>
        <taxon>Eukaryota</taxon>
        <taxon>Viridiplantae</taxon>
        <taxon>Streptophyta</taxon>
        <taxon>Embryophyta</taxon>
        <taxon>Tracheophyta</taxon>
        <taxon>Spermatophyta</taxon>
        <taxon>Magnoliopsida</taxon>
        <taxon>Amborellales</taxon>
        <taxon>Amborellaceae</taxon>
        <taxon>Amborella</taxon>
    </lineage>
</organism>
<proteinExistence type="predicted"/>
<keyword evidence="2" id="KW-1185">Reference proteome</keyword>